<feature type="compositionally biased region" description="Low complexity" evidence="1">
    <location>
        <begin position="248"/>
        <end position="299"/>
    </location>
</feature>
<dbReference type="Proteomes" id="UP000077671">
    <property type="component" value="Unassembled WGS sequence"/>
</dbReference>
<reference evidence="2" key="2">
    <citation type="journal article" date="2019" name="IMA Fungus">
        <title>Genome sequencing and comparison of five Tilletia species to identify candidate genes for the detection of regulated species infecting wheat.</title>
        <authorList>
            <person name="Nguyen H.D.T."/>
            <person name="Sultana T."/>
            <person name="Kesanakurti P."/>
            <person name="Hambleton S."/>
        </authorList>
    </citation>
    <scope>NUCLEOTIDE SEQUENCE</scope>
    <source>
        <strain evidence="2">DAOMC 238032</strain>
    </source>
</reference>
<feature type="compositionally biased region" description="Basic and acidic residues" evidence="1">
    <location>
        <begin position="155"/>
        <end position="168"/>
    </location>
</feature>
<feature type="compositionally biased region" description="Acidic residues" evidence="1">
    <location>
        <begin position="36"/>
        <end position="47"/>
    </location>
</feature>
<feature type="compositionally biased region" description="Basic residues" evidence="1">
    <location>
        <begin position="226"/>
        <end position="247"/>
    </location>
</feature>
<dbReference type="AlphaFoldDB" id="A0A8T8T117"/>
<name>A0A8T8T117_9BASI</name>
<feature type="compositionally biased region" description="Polar residues" evidence="1">
    <location>
        <begin position="10"/>
        <end position="23"/>
    </location>
</feature>
<sequence length="316" mass="34130">MDEHGHRLGTSVQPAFNTTSHGSNQHRKGPSYVSDGESDDDDDDDDGPIYLSDPSFPQVDMSEVAPLHESRRASVTQAEEVDESDAYMPAYGGEDGYGSPALLSREQSVHSLTHAARSIIGGGGGPNAMPEFALDSNDSSLERHHIGDEEGVDGLGRDGRRLARRDSSLSDVEAWLEGQQEPEYDHHREEHKVDDGVHDDDEEEKEEEEEEEGRDNDGDEEEVVRAKTKAKAKARARAKVQKRRRRLSFTSCSSSSSDSSSSSSSAASKSSGFRSRSGTVSTTTQHTTQAQAQQAQAQGTEGGLAGFIDTAASPHT</sequence>
<accession>A0A8T8T117</accession>
<feature type="compositionally biased region" description="Acidic residues" evidence="1">
    <location>
        <begin position="197"/>
        <end position="222"/>
    </location>
</feature>
<evidence type="ECO:0000256" key="1">
    <source>
        <dbReference type="SAM" id="MobiDB-lite"/>
    </source>
</evidence>
<evidence type="ECO:0000313" key="3">
    <source>
        <dbReference type="Proteomes" id="UP000077671"/>
    </source>
</evidence>
<comment type="caution">
    <text evidence="2">The sequence shown here is derived from an EMBL/GenBank/DDBJ whole genome shotgun (WGS) entry which is preliminary data.</text>
</comment>
<feature type="compositionally biased region" description="Basic and acidic residues" evidence="1">
    <location>
        <begin position="183"/>
        <end position="196"/>
    </location>
</feature>
<proteinExistence type="predicted"/>
<organism evidence="2 3">
    <name type="scientific">Tilletia caries</name>
    <name type="common">wheat bunt fungus</name>
    <dbReference type="NCBI Taxonomy" id="13290"/>
    <lineage>
        <taxon>Eukaryota</taxon>
        <taxon>Fungi</taxon>
        <taxon>Dikarya</taxon>
        <taxon>Basidiomycota</taxon>
        <taxon>Ustilaginomycotina</taxon>
        <taxon>Exobasidiomycetes</taxon>
        <taxon>Tilletiales</taxon>
        <taxon>Tilletiaceae</taxon>
        <taxon>Tilletia</taxon>
    </lineage>
</organism>
<reference evidence="2" key="1">
    <citation type="submission" date="2016-04" db="EMBL/GenBank/DDBJ databases">
        <authorList>
            <person name="Nguyen H.D."/>
            <person name="Kesanakurti P."/>
            <person name="Cullis J."/>
            <person name="Levesque C.A."/>
            <person name="Hambleton S."/>
        </authorList>
    </citation>
    <scope>NUCLEOTIDE SEQUENCE</scope>
    <source>
        <strain evidence="2">DAOMC 238032</strain>
    </source>
</reference>
<feature type="region of interest" description="Disordered" evidence="1">
    <location>
        <begin position="120"/>
        <end position="316"/>
    </location>
</feature>
<feature type="region of interest" description="Disordered" evidence="1">
    <location>
        <begin position="1"/>
        <end position="93"/>
    </location>
</feature>
<evidence type="ECO:0000313" key="2">
    <source>
        <dbReference type="EMBL" id="KAE8253227.1"/>
    </source>
</evidence>
<gene>
    <name evidence="2" type="ORF">A4X03_0g5955</name>
</gene>
<protein>
    <submittedName>
        <fullName evidence="2">Uncharacterized protein</fullName>
    </submittedName>
</protein>
<dbReference type="EMBL" id="LWDD02001042">
    <property type="protein sequence ID" value="KAE8253227.1"/>
    <property type="molecule type" value="Genomic_DNA"/>
</dbReference>